<dbReference type="GeneID" id="40527080"/>
<evidence type="ECO:0000313" key="2">
    <source>
        <dbReference type="Proteomes" id="UP000297194"/>
    </source>
</evidence>
<dbReference type="Pfam" id="PF05531">
    <property type="entry name" value="NPV_P10"/>
    <property type="match status" value="1"/>
</dbReference>
<keyword evidence="2" id="KW-1185">Reference proteome</keyword>
<dbReference type="KEGG" id="vg:40527080"/>
<dbReference type="RefSeq" id="YP_009666800.1">
    <property type="nucleotide sequence ID" value="NC_043530.1"/>
</dbReference>
<dbReference type="EMBL" id="MF375894">
    <property type="protein sequence ID" value="AUV65405.1"/>
    <property type="molecule type" value="Genomic_DNA"/>
</dbReference>
<protein>
    <submittedName>
        <fullName evidence="1">P10</fullName>
    </submittedName>
</protein>
<proteinExistence type="predicted"/>
<sequence>MSQNILLLIRSDIKALDDKVSALQTQVDDVRTNLPDTTELNNKLDAQATSLETIISQVNNINDVLNPEIPDVPVLNNKKSKK</sequence>
<dbReference type="Proteomes" id="UP000297194">
    <property type="component" value="Segment"/>
</dbReference>
<accession>A0A2K9VSG5</accession>
<dbReference type="GO" id="GO:0039679">
    <property type="term" value="C:viral occlusion body"/>
    <property type="evidence" value="ECO:0007669"/>
    <property type="project" value="InterPro"/>
</dbReference>
<evidence type="ECO:0000313" key="1">
    <source>
        <dbReference type="EMBL" id="AUV65405.1"/>
    </source>
</evidence>
<reference evidence="1" key="1">
    <citation type="journal article" date="2017" name="Virus Genes">
        <title>The complete genome sequence of a third distinct baculovirus isolated from the true armyworm, Mythimna unipuncta, contains two copies of the lef-7 gene.</title>
        <authorList>
            <person name="Harrison R.L."/>
            <person name="Mowery J.D."/>
            <person name="Rowley D.L."/>
            <person name="Bauchan G.R."/>
            <person name="Theilmann D.A."/>
            <person name="Rohrmann G.F."/>
            <person name="Erlandson M.A."/>
        </authorList>
    </citation>
    <scope>NUCLEOTIDE SEQUENCE [LARGE SCALE GENOMIC DNA]</scope>
    <source>
        <strain evidence="1">#7</strain>
    </source>
</reference>
<dbReference type="InterPro" id="IPR008702">
    <property type="entry name" value="NPV_P10"/>
</dbReference>
<name>A0A2K9VSG5_9ABAC</name>
<organism evidence="1 2">
    <name type="scientific">Mythimna unipuncta nucleopolyhedrovirus</name>
    <dbReference type="NCBI Taxonomy" id="447897"/>
    <lineage>
        <taxon>Viruses</taxon>
        <taxon>Viruses incertae sedis</taxon>
        <taxon>Naldaviricetes</taxon>
        <taxon>Lefavirales</taxon>
        <taxon>Baculoviridae</taxon>
        <taxon>Alphabaculovirus</taxon>
    </lineage>
</organism>